<reference evidence="3" key="1">
    <citation type="submission" date="2023-10" db="EMBL/GenBank/DDBJ databases">
        <authorList>
            <person name="Chen Y."/>
            <person name="Shah S."/>
            <person name="Dougan E. K."/>
            <person name="Thang M."/>
            <person name="Chan C."/>
        </authorList>
    </citation>
    <scope>NUCLEOTIDE SEQUENCE [LARGE SCALE GENOMIC DNA]</scope>
</reference>
<feature type="domain" description="FAD-binding" evidence="2">
    <location>
        <begin position="143"/>
        <end position="201"/>
    </location>
</feature>
<feature type="region of interest" description="Disordered" evidence="1">
    <location>
        <begin position="1"/>
        <end position="24"/>
    </location>
</feature>
<accession>A0ABN9TW96</accession>
<dbReference type="Gene3D" id="3.50.50.60">
    <property type="entry name" value="FAD/NAD(P)-binding domain"/>
    <property type="match status" value="1"/>
</dbReference>
<protein>
    <recommendedName>
        <fullName evidence="2">FAD-binding domain-containing protein</fullName>
    </recommendedName>
</protein>
<dbReference type="InterPro" id="IPR002938">
    <property type="entry name" value="FAD-bd"/>
</dbReference>
<dbReference type="InterPro" id="IPR036188">
    <property type="entry name" value="FAD/NAD-bd_sf"/>
</dbReference>
<proteinExistence type="predicted"/>
<evidence type="ECO:0000256" key="1">
    <source>
        <dbReference type="SAM" id="MobiDB-lite"/>
    </source>
</evidence>
<evidence type="ECO:0000313" key="4">
    <source>
        <dbReference type="Proteomes" id="UP001189429"/>
    </source>
</evidence>
<gene>
    <name evidence="3" type="ORF">PCOR1329_LOCUS42533</name>
</gene>
<sequence>MQKAPAEMAGESVEGHSPCEAGRAQRAVTSFRQTFSTFPEELRILMQSREFLQPPTSSRACRAHEADPRLEDRLKELKSMEESLGEQSFRGQYAVCRGAGDDPETFIAKVDAALIYYRKSKLELRREAGQKQEQAGCVMDTFNIVVIGGGPTGLLCAIEAAILGHHVDVVETRPSAVRARAVGLYPETMVTLARLGAPAEMFNDNLLWCDKAGATIFDLEFFLSQIALKLGVTIYRNATAVVTDSISQGVLQVRRRLASGRTVHAEGDELGLVRLRHSTQQVLAIESFELSFDKIVNCEGSTKRDFSEALVGDKGNASASMMATAADTLEVVGMDRQAYLTGWDSHIDKVINEVDWIGFTEALRDGSVPCEVQCFVCNMPRQVFRMGPRDDGLGDYEVPHLMASCPVDWIAVPVPPNQSKSFKIRGAMQADPTSKGQLYSVASSTKDAKDEYSKGLAASFGLEDKLIERIQFEGMFLGSANHILNNKKPFEVFTALLRALDVIDDVDDRGLSQFMSQENGFDSPAQNAMGVFKAAPVALRTEHVIPNLSEEKRQFAQLAHGFVPCSKHRDHIEYFILGDSLHSAWYRWGVGLLDAAHSAKVFGQSLLEHSFEGRSKCMRALESRMAKRAVHTMAYFYHFNSRLAEDHRMLRFVKELDSKQSAEVLCPAVPPVLGVSPQSAVHHVVELSDSLKRNRLRRQRPQRRRFLS</sequence>
<evidence type="ECO:0000313" key="3">
    <source>
        <dbReference type="EMBL" id="CAK0849980.1"/>
    </source>
</evidence>
<comment type="caution">
    <text evidence="3">The sequence shown here is derived from an EMBL/GenBank/DDBJ whole genome shotgun (WGS) entry which is preliminary data.</text>
</comment>
<organism evidence="3 4">
    <name type="scientific">Prorocentrum cordatum</name>
    <dbReference type="NCBI Taxonomy" id="2364126"/>
    <lineage>
        <taxon>Eukaryota</taxon>
        <taxon>Sar</taxon>
        <taxon>Alveolata</taxon>
        <taxon>Dinophyceae</taxon>
        <taxon>Prorocentrales</taxon>
        <taxon>Prorocentraceae</taxon>
        <taxon>Prorocentrum</taxon>
    </lineage>
</organism>
<dbReference type="Proteomes" id="UP001189429">
    <property type="component" value="Unassembled WGS sequence"/>
</dbReference>
<dbReference type="SUPFAM" id="SSF51905">
    <property type="entry name" value="FAD/NAD(P)-binding domain"/>
    <property type="match status" value="1"/>
</dbReference>
<dbReference type="Pfam" id="PF01494">
    <property type="entry name" value="FAD_binding_3"/>
    <property type="match status" value="1"/>
</dbReference>
<dbReference type="EMBL" id="CAUYUJ010015109">
    <property type="protein sequence ID" value="CAK0849980.1"/>
    <property type="molecule type" value="Genomic_DNA"/>
</dbReference>
<keyword evidence="4" id="KW-1185">Reference proteome</keyword>
<name>A0ABN9TW96_9DINO</name>
<evidence type="ECO:0000259" key="2">
    <source>
        <dbReference type="Pfam" id="PF01494"/>
    </source>
</evidence>